<reference evidence="1 2" key="1">
    <citation type="journal article" date="2019" name="Sci. Rep.">
        <title>Orb-weaving spider Araneus ventricosus genome elucidates the spidroin gene catalogue.</title>
        <authorList>
            <person name="Kono N."/>
            <person name="Nakamura H."/>
            <person name="Ohtoshi R."/>
            <person name="Moran D.A.P."/>
            <person name="Shinohara A."/>
            <person name="Yoshida Y."/>
            <person name="Fujiwara M."/>
            <person name="Mori M."/>
            <person name="Tomita M."/>
            <person name="Arakawa K."/>
        </authorList>
    </citation>
    <scope>NUCLEOTIDE SEQUENCE [LARGE SCALE GENOMIC DNA]</scope>
</reference>
<keyword evidence="2" id="KW-1185">Reference proteome</keyword>
<comment type="caution">
    <text evidence="1">The sequence shown here is derived from an EMBL/GenBank/DDBJ whole genome shotgun (WGS) entry which is preliminary data.</text>
</comment>
<dbReference type="OrthoDB" id="676979at2759"/>
<accession>A0A4Y2VNJ9</accession>
<proteinExistence type="predicted"/>
<protein>
    <submittedName>
        <fullName evidence="1">Uncharacterized protein</fullName>
    </submittedName>
</protein>
<sequence>MTKRFYNRQNTSLPQFSRRVIFIRSHIGSHRVSTTIRTSQRMSLFDESRWKKHGERYATVITDNRGNAACLRSSMRDREQLLFAARVDIDVYDASGNIVQIASKSEFPMLRKKTTI</sequence>
<organism evidence="1 2">
    <name type="scientific">Araneus ventricosus</name>
    <name type="common">Orbweaver spider</name>
    <name type="synonym">Epeira ventricosa</name>
    <dbReference type="NCBI Taxonomy" id="182803"/>
    <lineage>
        <taxon>Eukaryota</taxon>
        <taxon>Metazoa</taxon>
        <taxon>Ecdysozoa</taxon>
        <taxon>Arthropoda</taxon>
        <taxon>Chelicerata</taxon>
        <taxon>Arachnida</taxon>
        <taxon>Araneae</taxon>
        <taxon>Araneomorphae</taxon>
        <taxon>Entelegynae</taxon>
        <taxon>Araneoidea</taxon>
        <taxon>Araneidae</taxon>
        <taxon>Araneus</taxon>
    </lineage>
</organism>
<dbReference type="AlphaFoldDB" id="A0A4Y2VNJ9"/>
<evidence type="ECO:0000313" key="2">
    <source>
        <dbReference type="Proteomes" id="UP000499080"/>
    </source>
</evidence>
<name>A0A4Y2VNJ9_ARAVE</name>
<evidence type="ECO:0000313" key="1">
    <source>
        <dbReference type="EMBL" id="GBO25988.1"/>
    </source>
</evidence>
<gene>
    <name evidence="1" type="ORF">AVEN_8786_1</name>
</gene>
<dbReference type="Proteomes" id="UP000499080">
    <property type="component" value="Unassembled WGS sequence"/>
</dbReference>
<dbReference type="EMBL" id="BGPR01048997">
    <property type="protein sequence ID" value="GBO25988.1"/>
    <property type="molecule type" value="Genomic_DNA"/>
</dbReference>